<dbReference type="InterPro" id="IPR017476">
    <property type="entry name" value="UDP-Glc/GDP-Man"/>
</dbReference>
<dbReference type="PANTHER" id="PTHR43750">
    <property type="entry name" value="UDP-GLUCOSE 6-DEHYDROGENASE TUAD"/>
    <property type="match status" value="1"/>
</dbReference>
<dbReference type="Pfam" id="PF00984">
    <property type="entry name" value="UDPG_MGDP_dh"/>
    <property type="match status" value="1"/>
</dbReference>
<dbReference type="SUPFAM" id="SSF52413">
    <property type="entry name" value="UDP-glucose/GDP-mannose dehydrogenase C-terminal domain"/>
    <property type="match status" value="1"/>
</dbReference>
<keyword evidence="15" id="KW-1185">Reference proteome</keyword>
<dbReference type="GO" id="GO:0003979">
    <property type="term" value="F:UDP-glucose 6-dehydrogenase activity"/>
    <property type="evidence" value="ECO:0007669"/>
    <property type="project" value="UniProtKB-EC"/>
</dbReference>
<dbReference type="GO" id="GO:0006065">
    <property type="term" value="P:UDP-glucuronate biosynthetic process"/>
    <property type="evidence" value="ECO:0007669"/>
    <property type="project" value="UniProtKB-UniPathway"/>
</dbReference>
<dbReference type="SUPFAM" id="SSF51735">
    <property type="entry name" value="NAD(P)-binding Rossmann-fold domains"/>
    <property type="match status" value="1"/>
</dbReference>
<dbReference type="SMART" id="SM00984">
    <property type="entry name" value="UDPG_MGDP_dh_C"/>
    <property type="match status" value="1"/>
</dbReference>
<evidence type="ECO:0000256" key="7">
    <source>
        <dbReference type="ARBA" id="ARBA00047473"/>
    </source>
</evidence>
<evidence type="ECO:0000256" key="8">
    <source>
        <dbReference type="ARBA" id="ARBA00053241"/>
    </source>
</evidence>
<dbReference type="PANTHER" id="PTHR43750:SF3">
    <property type="entry name" value="UDP-GLUCOSE 6-DEHYDROGENASE TUAD"/>
    <property type="match status" value="1"/>
</dbReference>
<accession>A0A4R2F0T7</accession>
<feature type="binding site" evidence="11">
    <location>
        <begin position="255"/>
        <end position="259"/>
    </location>
    <ligand>
        <name>substrate</name>
    </ligand>
</feature>
<dbReference type="InterPro" id="IPR028357">
    <property type="entry name" value="UDPglc_DH_bac"/>
</dbReference>
<evidence type="ECO:0000259" key="13">
    <source>
        <dbReference type="SMART" id="SM00984"/>
    </source>
</evidence>
<keyword evidence="5 9" id="KW-0560">Oxidoreductase</keyword>
<gene>
    <name evidence="14" type="ORF">CLV25_103109</name>
</gene>
<dbReference type="SUPFAM" id="SSF48179">
    <property type="entry name" value="6-phosphogluconate dehydrogenase C-terminal domain-like"/>
    <property type="match status" value="1"/>
</dbReference>
<dbReference type="Gene3D" id="3.40.50.720">
    <property type="entry name" value="NAD(P)-binding Rossmann-like Domain"/>
    <property type="match status" value="2"/>
</dbReference>
<evidence type="ECO:0000256" key="10">
    <source>
        <dbReference type="PIRSR" id="PIRSR500134-1"/>
    </source>
</evidence>
<evidence type="ECO:0000256" key="1">
    <source>
        <dbReference type="ARBA" id="ARBA00004701"/>
    </source>
</evidence>
<dbReference type="EMBL" id="SLWB01000003">
    <property type="protein sequence ID" value="TCN70589.1"/>
    <property type="molecule type" value="Genomic_DNA"/>
</dbReference>
<dbReference type="InterPro" id="IPR036291">
    <property type="entry name" value="NAD(P)-bd_dom_sf"/>
</dbReference>
<dbReference type="FunFam" id="1.20.5.100:FF:000001">
    <property type="entry name" value="UDP-glucose 6-dehydrogenase"/>
    <property type="match status" value="1"/>
</dbReference>
<comment type="similarity">
    <text evidence="2 9">Belongs to the UDP-glucose/GDP-mannose dehydrogenase family.</text>
</comment>
<feature type="binding site" evidence="12">
    <location>
        <position position="30"/>
    </location>
    <ligand>
        <name>NAD(+)</name>
        <dbReference type="ChEBI" id="CHEBI:57540"/>
    </ligand>
</feature>
<dbReference type="PIRSF" id="PIRSF000124">
    <property type="entry name" value="UDPglc_GDPman_dh"/>
    <property type="match status" value="1"/>
</dbReference>
<evidence type="ECO:0000256" key="5">
    <source>
        <dbReference type="ARBA" id="ARBA00023002"/>
    </source>
</evidence>
<comment type="catalytic activity">
    <reaction evidence="7 9">
        <text>UDP-alpha-D-glucose + 2 NAD(+) + H2O = UDP-alpha-D-glucuronate + 2 NADH + 3 H(+)</text>
        <dbReference type="Rhea" id="RHEA:23596"/>
        <dbReference type="ChEBI" id="CHEBI:15377"/>
        <dbReference type="ChEBI" id="CHEBI:15378"/>
        <dbReference type="ChEBI" id="CHEBI:57540"/>
        <dbReference type="ChEBI" id="CHEBI:57945"/>
        <dbReference type="ChEBI" id="CHEBI:58052"/>
        <dbReference type="ChEBI" id="CHEBI:58885"/>
        <dbReference type="EC" id="1.1.1.22"/>
    </reaction>
</comment>
<protein>
    <recommendedName>
        <fullName evidence="4 9">UDP-glucose 6-dehydrogenase</fullName>
        <ecNumber evidence="3 9">1.1.1.22</ecNumber>
    </recommendedName>
</protein>
<dbReference type="InterPro" id="IPR008927">
    <property type="entry name" value="6-PGluconate_DH-like_C_sf"/>
</dbReference>
<feature type="binding site" evidence="12">
    <location>
        <position position="121"/>
    </location>
    <ligand>
        <name>NAD(+)</name>
        <dbReference type="ChEBI" id="CHEBI:57540"/>
    </ligand>
</feature>
<dbReference type="Gene3D" id="1.20.5.100">
    <property type="entry name" value="Cytochrome c1, transmembrane anchor, C-terminal"/>
    <property type="match status" value="1"/>
</dbReference>
<feature type="binding site" evidence="11">
    <location>
        <position position="263"/>
    </location>
    <ligand>
        <name>substrate</name>
    </ligand>
</feature>
<dbReference type="OrthoDB" id="9803238at2"/>
<dbReference type="AlphaFoldDB" id="A0A4R2F0T7"/>
<dbReference type="InterPro" id="IPR014026">
    <property type="entry name" value="UDP-Glc/GDP-Man_DH_dimer"/>
</dbReference>
<dbReference type="GO" id="GO:0000271">
    <property type="term" value="P:polysaccharide biosynthetic process"/>
    <property type="evidence" value="ECO:0007669"/>
    <property type="project" value="InterPro"/>
</dbReference>
<dbReference type="RefSeq" id="WP_131838450.1">
    <property type="nucleotide sequence ID" value="NZ_SLWB01000003.1"/>
</dbReference>
<organism evidence="14 15">
    <name type="scientific">Acetobacteroides hydrogenigenes</name>
    <dbReference type="NCBI Taxonomy" id="979970"/>
    <lineage>
        <taxon>Bacteria</taxon>
        <taxon>Pseudomonadati</taxon>
        <taxon>Bacteroidota</taxon>
        <taxon>Bacteroidia</taxon>
        <taxon>Bacteroidales</taxon>
        <taxon>Rikenellaceae</taxon>
        <taxon>Acetobacteroides</taxon>
    </lineage>
</organism>
<comment type="caution">
    <text evidence="14">The sequence shown here is derived from an EMBL/GenBank/DDBJ whole genome shotgun (WGS) entry which is preliminary data.</text>
</comment>
<dbReference type="GO" id="GO:0051287">
    <property type="term" value="F:NAD binding"/>
    <property type="evidence" value="ECO:0007669"/>
    <property type="project" value="InterPro"/>
</dbReference>
<comment type="pathway">
    <text evidence="1">Nucleotide-sugar biosynthesis; UDP-alpha-D-glucuronate biosynthesis; UDP-alpha-D-glucuronate from UDP-alpha-D-glucose: step 1/1.</text>
</comment>
<dbReference type="Proteomes" id="UP000294830">
    <property type="component" value="Unassembled WGS sequence"/>
</dbReference>
<evidence type="ECO:0000256" key="12">
    <source>
        <dbReference type="PIRSR" id="PIRSR500134-3"/>
    </source>
</evidence>
<evidence type="ECO:0000313" key="14">
    <source>
        <dbReference type="EMBL" id="TCN70589.1"/>
    </source>
</evidence>
<feature type="binding site" evidence="11">
    <location>
        <position position="327"/>
    </location>
    <ligand>
        <name>substrate</name>
    </ligand>
</feature>
<reference evidence="14 15" key="1">
    <citation type="submission" date="2019-03" db="EMBL/GenBank/DDBJ databases">
        <title>Genomic Encyclopedia of Archaeal and Bacterial Type Strains, Phase II (KMG-II): from individual species to whole genera.</title>
        <authorList>
            <person name="Goeker M."/>
        </authorList>
    </citation>
    <scope>NUCLEOTIDE SEQUENCE [LARGE SCALE GENOMIC DNA]</scope>
    <source>
        <strain evidence="14 15">RL-C</strain>
    </source>
</reference>
<feature type="domain" description="UDP-glucose/GDP-mannose dehydrogenase C-terminal" evidence="13">
    <location>
        <begin position="320"/>
        <end position="422"/>
    </location>
</feature>
<dbReference type="Pfam" id="PF03721">
    <property type="entry name" value="UDPG_MGDP_dh_N"/>
    <property type="match status" value="1"/>
</dbReference>
<feature type="binding site" evidence="12">
    <location>
        <position position="334"/>
    </location>
    <ligand>
        <name>NAD(+)</name>
        <dbReference type="ChEBI" id="CHEBI:57540"/>
    </ligand>
</feature>
<sequence>MKIAVVGTGYVGLVSGTCFAETGTIVTCVDVNEEKISQLNNGIIPIYEPGLEDMVKRNVEKQRLFFTTSLKEAMVGAEAIFIAVGTPPDEDGSADLKHVLAVASEIGRNLQGYTVVVNKSTVPVGTAQKVKNAIKQELEKRGVEVPFDIASNPEFLKEGNAIEDFLRPDRIVVGTESEEAQKLMSKLYKPFLLNGHPIVFMDLLSSELTKYAANAMLATKISFINDIANLCEIVGADVNLVRKGIGSDSRIGNKFIYAGAGYGGSCFPKDVKALIKTAQEHNHTLEILQSVESVNERQKKVVYQRVKDFFNGNLQGKKIALWGLSFKPNTDDMREAPSLVIIENLLKDGATVSAYDPVAMHEAKRILGDAIQYAATPYEATKNADALILITEWSEFRIINFEELEKNMNQKLIFDGRNIYDPEEMRERGYVYYSIGRKPIK</sequence>
<feature type="binding site" evidence="12">
    <location>
        <position position="158"/>
    </location>
    <ligand>
        <name>NAD(+)</name>
        <dbReference type="ChEBI" id="CHEBI:57540"/>
    </ligand>
</feature>
<dbReference type="NCBIfam" id="TIGR03026">
    <property type="entry name" value="NDP-sugDHase"/>
    <property type="match status" value="1"/>
</dbReference>
<feature type="binding site" evidence="12">
    <location>
        <position position="35"/>
    </location>
    <ligand>
        <name>NAD(+)</name>
        <dbReference type="ChEBI" id="CHEBI:57540"/>
    </ligand>
</feature>
<evidence type="ECO:0000313" key="15">
    <source>
        <dbReference type="Proteomes" id="UP000294830"/>
    </source>
</evidence>
<dbReference type="PIRSF" id="PIRSF500134">
    <property type="entry name" value="UDPglc_DH_bac"/>
    <property type="match status" value="1"/>
</dbReference>
<feature type="active site" description="Nucleophile" evidence="10">
    <location>
        <position position="266"/>
    </location>
</feature>
<feature type="binding site" evidence="11">
    <location>
        <begin position="155"/>
        <end position="158"/>
    </location>
    <ligand>
        <name>substrate</name>
    </ligand>
</feature>
<feature type="binding site" evidence="12">
    <location>
        <position position="86"/>
    </location>
    <ligand>
        <name>NAD(+)</name>
        <dbReference type="ChEBI" id="CHEBI:57540"/>
    </ligand>
</feature>
<proteinExistence type="inferred from homology"/>
<feature type="binding site" evidence="11">
    <location>
        <position position="210"/>
    </location>
    <ligand>
        <name>substrate</name>
    </ligand>
</feature>
<evidence type="ECO:0000256" key="11">
    <source>
        <dbReference type="PIRSR" id="PIRSR500134-2"/>
    </source>
</evidence>
<name>A0A4R2F0T7_9BACT</name>
<dbReference type="InterPro" id="IPR014027">
    <property type="entry name" value="UDP-Glc/GDP-Man_DH_C"/>
</dbReference>
<evidence type="ECO:0000256" key="9">
    <source>
        <dbReference type="PIRNR" id="PIRNR000124"/>
    </source>
</evidence>
<dbReference type="Pfam" id="PF03720">
    <property type="entry name" value="UDPG_MGDP_dh_C"/>
    <property type="match status" value="1"/>
</dbReference>
<feature type="binding site" evidence="12">
    <location>
        <position position="269"/>
    </location>
    <ligand>
        <name>NAD(+)</name>
        <dbReference type="ChEBI" id="CHEBI:57540"/>
    </ligand>
</feature>
<dbReference type="EC" id="1.1.1.22" evidence="3 9"/>
<dbReference type="InterPro" id="IPR036220">
    <property type="entry name" value="UDP-Glc/GDP-Man_DH_C_sf"/>
</dbReference>
<dbReference type="UniPathway" id="UPA00038">
    <property type="reaction ID" value="UER00491"/>
</dbReference>
<comment type="function">
    <text evidence="8">Catalyzes the conversion of UDP-glucose into UDP-glucuronate, one of the precursors of teichuronic acid.</text>
</comment>
<dbReference type="InterPro" id="IPR001732">
    <property type="entry name" value="UDP-Glc/GDP-Man_DH_N"/>
</dbReference>
<evidence type="ECO:0000256" key="2">
    <source>
        <dbReference type="ARBA" id="ARBA00006601"/>
    </source>
</evidence>
<evidence type="ECO:0000256" key="6">
    <source>
        <dbReference type="ARBA" id="ARBA00023027"/>
    </source>
</evidence>
<evidence type="ECO:0000256" key="4">
    <source>
        <dbReference type="ARBA" id="ARBA00015132"/>
    </source>
</evidence>
<evidence type="ECO:0000256" key="3">
    <source>
        <dbReference type="ARBA" id="ARBA00012954"/>
    </source>
</evidence>
<keyword evidence="6 9" id="KW-0520">NAD</keyword>